<proteinExistence type="predicted"/>
<keyword evidence="4" id="KW-1185">Reference proteome</keyword>
<feature type="domain" description="Outer membrane channel protein CpnT-like N-terminal" evidence="2">
    <location>
        <begin position="75"/>
        <end position="180"/>
    </location>
</feature>
<evidence type="ECO:0000259" key="2">
    <source>
        <dbReference type="Pfam" id="PF25547"/>
    </source>
</evidence>
<dbReference type="Proteomes" id="UP000639606">
    <property type="component" value="Unassembled WGS sequence"/>
</dbReference>
<evidence type="ECO:0000313" key="4">
    <source>
        <dbReference type="Proteomes" id="UP000639606"/>
    </source>
</evidence>
<comment type="caution">
    <text evidence="3">The sequence shown here is derived from an EMBL/GenBank/DDBJ whole genome shotgun (WGS) entry which is preliminary data.</text>
</comment>
<dbReference type="Pfam" id="PF25547">
    <property type="entry name" value="WXG100_2"/>
    <property type="match status" value="1"/>
</dbReference>
<dbReference type="AlphaFoldDB" id="A0A918AN71"/>
<evidence type="ECO:0000256" key="1">
    <source>
        <dbReference type="SAM" id="Phobius"/>
    </source>
</evidence>
<name>A0A918AN71_9PSEU</name>
<feature type="transmembrane region" description="Helical" evidence="1">
    <location>
        <begin position="176"/>
        <end position="201"/>
    </location>
</feature>
<keyword evidence="1" id="KW-0812">Transmembrane</keyword>
<dbReference type="Gene3D" id="1.20.1260.20">
    <property type="entry name" value="PPE superfamily"/>
    <property type="match status" value="1"/>
</dbReference>
<dbReference type="InterPro" id="IPR038332">
    <property type="entry name" value="PPE_sf"/>
</dbReference>
<keyword evidence="1" id="KW-0472">Membrane</keyword>
<dbReference type="InterPro" id="IPR057746">
    <property type="entry name" value="CpnT-like_N"/>
</dbReference>
<protein>
    <recommendedName>
        <fullName evidence="2">Outer membrane channel protein CpnT-like N-terminal domain-containing protein</fullName>
    </recommendedName>
</protein>
<dbReference type="SUPFAM" id="SSF140453">
    <property type="entry name" value="EsxAB dimer-like"/>
    <property type="match status" value="1"/>
</dbReference>
<reference evidence="3" key="1">
    <citation type="journal article" date="2014" name="Int. J. Syst. Evol. Microbiol.">
        <title>Complete genome sequence of Corynebacterium casei LMG S-19264T (=DSM 44701T), isolated from a smear-ripened cheese.</title>
        <authorList>
            <consortium name="US DOE Joint Genome Institute (JGI-PGF)"/>
            <person name="Walter F."/>
            <person name="Albersmeier A."/>
            <person name="Kalinowski J."/>
            <person name="Ruckert C."/>
        </authorList>
    </citation>
    <scope>NUCLEOTIDE SEQUENCE</scope>
    <source>
        <strain evidence="3">JCM 3313</strain>
    </source>
</reference>
<gene>
    <name evidence="3" type="ORF">GCM10010185_25690</name>
</gene>
<dbReference type="RefSeq" id="WP_189223463.1">
    <property type="nucleotide sequence ID" value="NZ_BMRG01000004.1"/>
</dbReference>
<dbReference type="InterPro" id="IPR036689">
    <property type="entry name" value="ESAT-6-like_sf"/>
</dbReference>
<dbReference type="EMBL" id="BMRG01000004">
    <property type="protein sequence ID" value="GGP52445.1"/>
    <property type="molecule type" value="Genomic_DNA"/>
</dbReference>
<reference evidence="3" key="2">
    <citation type="submission" date="2020-09" db="EMBL/GenBank/DDBJ databases">
        <authorList>
            <person name="Sun Q."/>
            <person name="Ohkuma M."/>
        </authorList>
    </citation>
    <scope>NUCLEOTIDE SEQUENCE</scope>
    <source>
        <strain evidence="3">JCM 3313</strain>
    </source>
</reference>
<keyword evidence="1" id="KW-1133">Transmembrane helix</keyword>
<sequence>MTDTEAGFRLADEINQATRSLEQAQWADPGISVKDGALEVLGTIVNPAQALLGAGVSWLIEHVEPLREAVDELAGDPAAIAAYADTWKGIAEKVGQAQERLAEVVRADTAGWTGEAGDAYRRQAREQEGGLAAVAATAAAVSAAVRSAGDVIGSVRDMVRELIVECVSTILSRLPIWLGLVASTAGLALPGIIADLVFLIMEFL</sequence>
<organism evidence="3 4">
    <name type="scientific">Saccharothrix coeruleofusca</name>
    <dbReference type="NCBI Taxonomy" id="33919"/>
    <lineage>
        <taxon>Bacteria</taxon>
        <taxon>Bacillati</taxon>
        <taxon>Actinomycetota</taxon>
        <taxon>Actinomycetes</taxon>
        <taxon>Pseudonocardiales</taxon>
        <taxon>Pseudonocardiaceae</taxon>
        <taxon>Saccharothrix</taxon>
    </lineage>
</organism>
<accession>A0A918AN71</accession>
<evidence type="ECO:0000313" key="3">
    <source>
        <dbReference type="EMBL" id="GGP52445.1"/>
    </source>
</evidence>